<dbReference type="Proteomes" id="UP000775213">
    <property type="component" value="Unassembled WGS sequence"/>
</dbReference>
<protein>
    <submittedName>
        <fullName evidence="2">Uncharacterized protein</fullName>
    </submittedName>
</protein>
<gene>
    <name evidence="2" type="ORF">IEQ34_017498</name>
</gene>
<dbReference type="EMBL" id="JAGFBR010000016">
    <property type="protein sequence ID" value="KAH0453174.1"/>
    <property type="molecule type" value="Genomic_DNA"/>
</dbReference>
<evidence type="ECO:0000313" key="2">
    <source>
        <dbReference type="EMBL" id="KAH0453174.1"/>
    </source>
</evidence>
<accession>A0AAV7GBG9</accession>
<keyword evidence="1" id="KW-0472">Membrane</keyword>
<evidence type="ECO:0000256" key="1">
    <source>
        <dbReference type="SAM" id="Phobius"/>
    </source>
</evidence>
<organism evidence="2 3">
    <name type="scientific">Dendrobium chrysotoxum</name>
    <name type="common">Orchid</name>
    <dbReference type="NCBI Taxonomy" id="161865"/>
    <lineage>
        <taxon>Eukaryota</taxon>
        <taxon>Viridiplantae</taxon>
        <taxon>Streptophyta</taxon>
        <taxon>Embryophyta</taxon>
        <taxon>Tracheophyta</taxon>
        <taxon>Spermatophyta</taxon>
        <taxon>Magnoliopsida</taxon>
        <taxon>Liliopsida</taxon>
        <taxon>Asparagales</taxon>
        <taxon>Orchidaceae</taxon>
        <taxon>Epidendroideae</taxon>
        <taxon>Malaxideae</taxon>
        <taxon>Dendrobiinae</taxon>
        <taxon>Dendrobium</taxon>
    </lineage>
</organism>
<feature type="transmembrane region" description="Helical" evidence="1">
    <location>
        <begin position="134"/>
        <end position="150"/>
    </location>
</feature>
<keyword evidence="1" id="KW-1133">Transmembrane helix</keyword>
<name>A0AAV7GBG9_DENCH</name>
<sequence>MVKRIDWSRRRLGSLCLLVRGRVVFFLMLAPLRSPEPAPLNMAAACVQLVHKVTTDITKAKPYVQYPTRKGIVASVVKKMYSRVKKVIKTPYTVSDRERKRKGDMDELITNKYLSDSYVEAFAYLLAKKNNLCLGLYIPFLYISSLHWTYSKFDMKKESLLLSSMSTQIQSKHQH</sequence>
<proteinExistence type="predicted"/>
<comment type="caution">
    <text evidence="2">The sequence shown here is derived from an EMBL/GenBank/DDBJ whole genome shotgun (WGS) entry which is preliminary data.</text>
</comment>
<keyword evidence="1" id="KW-0812">Transmembrane</keyword>
<dbReference type="AlphaFoldDB" id="A0AAV7GBG9"/>
<evidence type="ECO:0000313" key="3">
    <source>
        <dbReference type="Proteomes" id="UP000775213"/>
    </source>
</evidence>
<reference evidence="2 3" key="1">
    <citation type="journal article" date="2021" name="Hortic Res">
        <title>Chromosome-scale assembly of the Dendrobium chrysotoxum genome enhances the understanding of orchid evolution.</title>
        <authorList>
            <person name="Zhang Y."/>
            <person name="Zhang G.Q."/>
            <person name="Zhang D."/>
            <person name="Liu X.D."/>
            <person name="Xu X.Y."/>
            <person name="Sun W.H."/>
            <person name="Yu X."/>
            <person name="Zhu X."/>
            <person name="Wang Z.W."/>
            <person name="Zhao X."/>
            <person name="Zhong W.Y."/>
            <person name="Chen H."/>
            <person name="Yin W.L."/>
            <person name="Huang T."/>
            <person name="Niu S.C."/>
            <person name="Liu Z.J."/>
        </authorList>
    </citation>
    <scope>NUCLEOTIDE SEQUENCE [LARGE SCALE GENOMIC DNA]</scope>
    <source>
        <strain evidence="2">Lindl</strain>
    </source>
</reference>
<keyword evidence="3" id="KW-1185">Reference proteome</keyword>